<dbReference type="RefSeq" id="XP_030550607.1">
    <property type="nucleotide sequence ID" value="XM_030694747.1"/>
</dbReference>
<dbReference type="PANTHER" id="PTHR45931:SF3">
    <property type="entry name" value="RING ZINC FINGER-CONTAINING PROTEIN"/>
    <property type="match status" value="1"/>
</dbReference>
<dbReference type="InterPro" id="IPR001841">
    <property type="entry name" value="Znf_RING"/>
</dbReference>
<dbReference type="EC" id="2.3.2.27" evidence="2"/>
<keyword evidence="4" id="KW-0479">Metal-binding</keyword>
<dbReference type="Proteomes" id="UP000827889">
    <property type="component" value="Chromosome 8"/>
</dbReference>
<dbReference type="PROSITE" id="PS50089">
    <property type="entry name" value="ZF_RING_2"/>
    <property type="match status" value="1"/>
</dbReference>
<evidence type="ECO:0000256" key="3">
    <source>
        <dbReference type="ARBA" id="ARBA00022679"/>
    </source>
</evidence>
<dbReference type="SUPFAM" id="SSF57850">
    <property type="entry name" value="RING/U-box"/>
    <property type="match status" value="1"/>
</dbReference>
<dbReference type="GeneID" id="115755379"/>
<name>A0A8B8QWA0_9MYRT</name>
<dbReference type="RefSeq" id="XP_048140615.1">
    <property type="nucleotide sequence ID" value="XM_048284658.1"/>
</dbReference>
<evidence type="ECO:0000256" key="8">
    <source>
        <dbReference type="PROSITE-ProRule" id="PRU00175"/>
    </source>
</evidence>
<reference evidence="11" key="1">
    <citation type="submission" date="2025-04" db="UniProtKB">
        <authorList>
            <consortium name="RefSeq"/>
        </authorList>
    </citation>
    <scope>IDENTIFICATION</scope>
    <source>
        <tissue evidence="12">Leaf</tissue>
    </source>
</reference>
<dbReference type="Pfam" id="PF13639">
    <property type="entry name" value="zf-RING_2"/>
    <property type="match status" value="1"/>
</dbReference>
<evidence type="ECO:0000256" key="2">
    <source>
        <dbReference type="ARBA" id="ARBA00012483"/>
    </source>
</evidence>
<evidence type="ECO:0000256" key="6">
    <source>
        <dbReference type="ARBA" id="ARBA00022786"/>
    </source>
</evidence>
<proteinExistence type="predicted"/>
<evidence type="ECO:0000256" key="7">
    <source>
        <dbReference type="ARBA" id="ARBA00022833"/>
    </source>
</evidence>
<evidence type="ECO:0000256" key="5">
    <source>
        <dbReference type="ARBA" id="ARBA00022771"/>
    </source>
</evidence>
<dbReference type="GO" id="GO:0008270">
    <property type="term" value="F:zinc ion binding"/>
    <property type="evidence" value="ECO:0007669"/>
    <property type="project" value="UniProtKB-KW"/>
</dbReference>
<dbReference type="InterPro" id="IPR051834">
    <property type="entry name" value="RING_finger_E3_ligase"/>
</dbReference>
<evidence type="ECO:0000256" key="4">
    <source>
        <dbReference type="ARBA" id="ARBA00022723"/>
    </source>
</evidence>
<dbReference type="InterPro" id="IPR013083">
    <property type="entry name" value="Znf_RING/FYVE/PHD"/>
</dbReference>
<keyword evidence="6" id="KW-0833">Ubl conjugation pathway</keyword>
<organism evidence="10 11">
    <name type="scientific">Rhodamnia argentea</name>
    <dbReference type="NCBI Taxonomy" id="178133"/>
    <lineage>
        <taxon>Eukaryota</taxon>
        <taxon>Viridiplantae</taxon>
        <taxon>Streptophyta</taxon>
        <taxon>Embryophyta</taxon>
        <taxon>Tracheophyta</taxon>
        <taxon>Spermatophyta</taxon>
        <taxon>Magnoliopsida</taxon>
        <taxon>eudicotyledons</taxon>
        <taxon>Gunneridae</taxon>
        <taxon>Pentapetalae</taxon>
        <taxon>rosids</taxon>
        <taxon>malvids</taxon>
        <taxon>Myrtales</taxon>
        <taxon>Myrtaceae</taxon>
        <taxon>Myrtoideae</taxon>
        <taxon>Myrteae</taxon>
        <taxon>Australasian group</taxon>
        <taxon>Rhodamnia</taxon>
    </lineage>
</organism>
<dbReference type="Gene3D" id="3.30.40.10">
    <property type="entry name" value="Zinc/RING finger domain, C3HC4 (zinc finger)"/>
    <property type="match status" value="1"/>
</dbReference>
<accession>A0A8B8QWA0</accession>
<evidence type="ECO:0000256" key="1">
    <source>
        <dbReference type="ARBA" id="ARBA00000900"/>
    </source>
</evidence>
<dbReference type="GO" id="GO:0005634">
    <property type="term" value="C:nucleus"/>
    <property type="evidence" value="ECO:0007669"/>
    <property type="project" value="TreeGrafter"/>
</dbReference>
<dbReference type="SMART" id="SM00184">
    <property type="entry name" value="RING"/>
    <property type="match status" value="1"/>
</dbReference>
<comment type="catalytic activity">
    <reaction evidence="1">
        <text>S-ubiquitinyl-[E2 ubiquitin-conjugating enzyme]-L-cysteine + [acceptor protein]-L-lysine = [E2 ubiquitin-conjugating enzyme]-L-cysteine + N(6)-ubiquitinyl-[acceptor protein]-L-lysine.</text>
        <dbReference type="EC" id="2.3.2.27"/>
    </reaction>
</comment>
<dbReference type="PANTHER" id="PTHR45931">
    <property type="entry name" value="SI:CH211-59O9.10"/>
    <property type="match status" value="1"/>
</dbReference>
<gene>
    <name evidence="11 12" type="primary">LOC115755379</name>
</gene>
<dbReference type="GO" id="GO:0006511">
    <property type="term" value="P:ubiquitin-dependent protein catabolic process"/>
    <property type="evidence" value="ECO:0007669"/>
    <property type="project" value="TreeGrafter"/>
</dbReference>
<dbReference type="GO" id="GO:0061630">
    <property type="term" value="F:ubiquitin protein ligase activity"/>
    <property type="evidence" value="ECO:0007669"/>
    <property type="project" value="UniProtKB-EC"/>
</dbReference>
<keyword evidence="3" id="KW-0808">Transferase</keyword>
<evidence type="ECO:0000313" key="11">
    <source>
        <dbReference type="RefSeq" id="XP_030550607.1"/>
    </source>
</evidence>
<keyword evidence="5 8" id="KW-0863">Zinc-finger</keyword>
<dbReference type="GO" id="GO:0016567">
    <property type="term" value="P:protein ubiquitination"/>
    <property type="evidence" value="ECO:0007669"/>
    <property type="project" value="UniProtKB-ARBA"/>
</dbReference>
<keyword evidence="10" id="KW-1185">Reference proteome</keyword>
<protein>
    <recommendedName>
        <fullName evidence="2">RING-type E3 ubiquitin transferase</fullName>
        <ecNumber evidence="2">2.3.2.27</ecNumber>
    </recommendedName>
</protein>
<dbReference type="AlphaFoldDB" id="A0A8B8QWA0"/>
<evidence type="ECO:0000313" key="12">
    <source>
        <dbReference type="RefSeq" id="XP_048140615.1"/>
    </source>
</evidence>
<feature type="domain" description="RING-type" evidence="9">
    <location>
        <begin position="128"/>
        <end position="169"/>
    </location>
</feature>
<evidence type="ECO:0000259" key="9">
    <source>
        <dbReference type="PROSITE" id="PS50089"/>
    </source>
</evidence>
<dbReference type="FunFam" id="3.30.40.10:FF:000127">
    <property type="entry name" value="E3 ubiquitin-protein ligase RNF181"/>
    <property type="match status" value="1"/>
</dbReference>
<dbReference type="KEGG" id="rarg:115755379"/>
<keyword evidence="7" id="KW-0862">Zinc</keyword>
<sequence>MDSVASDSRLNVREESDWEEEVEVAIGEIERMMASPEQEEPLQDSDQVFWFSFFPEGFRVNPNFDSDPELLIQGDHVDPDESFTAVSQQILRNEIAGRDNSRASARVVENLPLITVSEGGLGSGDGICAVCKDKYVEGEKVKVLPCVHRYHQDCILPWLRMHNTCPVCRFELPKDDSRLGGWRTVRDGGMHGGGLHSDTPI</sequence>
<evidence type="ECO:0000313" key="10">
    <source>
        <dbReference type="Proteomes" id="UP000827889"/>
    </source>
</evidence>